<evidence type="ECO:0000256" key="2">
    <source>
        <dbReference type="ARBA" id="ARBA00025529"/>
    </source>
</evidence>
<dbReference type="InterPro" id="IPR000998">
    <property type="entry name" value="MAM_dom"/>
</dbReference>
<feature type="signal peptide" evidence="4">
    <location>
        <begin position="1"/>
        <end position="19"/>
    </location>
</feature>
<dbReference type="SMART" id="SM00235">
    <property type="entry name" value="ZnMc"/>
    <property type="match status" value="1"/>
</dbReference>
<dbReference type="EMBL" id="BMAW01031226">
    <property type="protein sequence ID" value="GFU20199.1"/>
    <property type="molecule type" value="Genomic_DNA"/>
</dbReference>
<dbReference type="PROSITE" id="PS51864">
    <property type="entry name" value="ASTACIN"/>
    <property type="match status" value="1"/>
</dbReference>
<accession>A0A8X6QD11</accession>
<dbReference type="GO" id="GO:0006508">
    <property type="term" value="P:proteolysis"/>
    <property type="evidence" value="ECO:0007669"/>
    <property type="project" value="UniProtKB-KW"/>
</dbReference>
<dbReference type="OrthoDB" id="431034at2759"/>
<gene>
    <name evidence="7" type="ORF">NPIL_126501</name>
</gene>
<feature type="domain" description="MAM" evidence="5">
    <location>
        <begin position="23"/>
        <end position="162"/>
    </location>
</feature>
<organism evidence="7 8">
    <name type="scientific">Nephila pilipes</name>
    <name type="common">Giant wood spider</name>
    <name type="synonym">Nephila maculata</name>
    <dbReference type="NCBI Taxonomy" id="299642"/>
    <lineage>
        <taxon>Eukaryota</taxon>
        <taxon>Metazoa</taxon>
        <taxon>Ecdysozoa</taxon>
        <taxon>Arthropoda</taxon>
        <taxon>Chelicerata</taxon>
        <taxon>Arachnida</taxon>
        <taxon>Araneae</taxon>
        <taxon>Araneomorphae</taxon>
        <taxon>Entelegynae</taxon>
        <taxon>Araneoidea</taxon>
        <taxon>Nephilidae</taxon>
        <taxon>Nephila</taxon>
    </lineage>
</organism>
<dbReference type="Gene3D" id="3.40.390.10">
    <property type="entry name" value="Collagenase (Catalytic Domain)"/>
    <property type="match status" value="2"/>
</dbReference>
<proteinExistence type="predicted"/>
<comment type="subunit">
    <text evidence="1">Monomer.</text>
</comment>
<feature type="chain" id="PRO_5036515201" description="Metalloendopeptidase" evidence="4">
    <location>
        <begin position="20"/>
        <end position="538"/>
    </location>
</feature>
<dbReference type="SUPFAM" id="SSF55486">
    <property type="entry name" value="Metalloproteases ('zincins'), catalytic domain"/>
    <property type="match status" value="1"/>
</dbReference>
<keyword evidence="4" id="KW-0378">Hydrolase</keyword>
<dbReference type="Proteomes" id="UP000887013">
    <property type="component" value="Unassembled WGS sequence"/>
</dbReference>
<keyword evidence="4" id="KW-0645">Protease</keyword>
<dbReference type="InterPro" id="IPR013320">
    <property type="entry name" value="ConA-like_dom_sf"/>
</dbReference>
<dbReference type="InterPro" id="IPR024079">
    <property type="entry name" value="MetalloPept_cat_dom_sf"/>
</dbReference>
<dbReference type="GO" id="GO:0016020">
    <property type="term" value="C:membrane"/>
    <property type="evidence" value="ECO:0007669"/>
    <property type="project" value="InterPro"/>
</dbReference>
<dbReference type="InterPro" id="IPR006026">
    <property type="entry name" value="Peptidase_Metallo"/>
</dbReference>
<dbReference type="PANTHER" id="PTHR10127">
    <property type="entry name" value="DISCOIDIN, CUB, EGF, LAMININ , AND ZINC METALLOPROTEASE DOMAIN CONTAINING"/>
    <property type="match status" value="1"/>
</dbReference>
<keyword evidence="4" id="KW-0862">Zinc</keyword>
<dbReference type="PRINTS" id="PR00480">
    <property type="entry name" value="ASTACIN"/>
</dbReference>
<comment type="caution">
    <text evidence="3">Lacks conserved residue(s) required for the propagation of feature annotation.</text>
</comment>
<sequence length="538" mass="60961">MKTFLVVGILSLTATLIVAEQSYSCDFERDTCGFTNEEGQNTNWVRKELKLGGRKGYGMVAEINDTEKHISKLITPYFEHHEEVPGCLTFDFYISGDAIKGFSVEQEHNYGITGIWALSKSNSGWQNARIAVDVDEATRFFFTTRLDPSLGESTIAISNVVLKIRYRKRIISKVDLLVLSKVKSTKRTMEPFHWIAFSALLLCHNAFANNPMENEGLFEGDIAGIDPYVLTDRNAVVDEAQIWPEGIVYYEIDWRLRKVKDIIQEAFDEYESKTCVRFKPKTAATKDYIKLTIVTGYDALLECCAERNFLKLKPWENNLLGEEFDYNSIMLYGEYAFAKDRNSMTMKPKKEGVVIGLINDKPGLSESDVRRINKLYECNGEKRPPPPDVPDFKCDFETDMCGMENHENNAFTNWVINTGTLGGRTGSYVSVDAADAAFRKVRLITPSFGAYGRKKACFKFDVYFNGGGVVSLDVSVHNINTSNLLIKHVDKKDEWQSVKVDVYLEGDVKFTLDARTRKSNGEGIIALDNFAFQLRECD</sequence>
<dbReference type="AlphaFoldDB" id="A0A8X6QD11"/>
<feature type="domain" description="MAM" evidence="5">
    <location>
        <begin position="392"/>
        <end position="538"/>
    </location>
</feature>
<comment type="function">
    <text evidence="2">Zinc metalloprotease. Provoques deadhesion of endothelial cells from cell cultures, and also degradation of fibronectin, fibrinogen and gelatin in vitro. Its role in the venom is not fully understood but it might act as a spreading factor that facilitates diffusion of other venom toxins. Alternatively, it might be involved in the proteolytic processing of other venom toxins or it might play a role in extra-oral digestion of prey.</text>
</comment>
<keyword evidence="4" id="KW-0732">Signal</keyword>
<keyword evidence="8" id="KW-1185">Reference proteome</keyword>
<evidence type="ECO:0000259" key="6">
    <source>
        <dbReference type="PROSITE" id="PS51864"/>
    </source>
</evidence>
<dbReference type="EC" id="3.4.24.-" evidence="4"/>
<comment type="caution">
    <text evidence="7">The sequence shown here is derived from an EMBL/GenBank/DDBJ whole genome shotgun (WGS) entry which is preliminary data.</text>
</comment>
<name>A0A8X6QD11_NEPPI</name>
<evidence type="ECO:0000259" key="5">
    <source>
        <dbReference type="PROSITE" id="PS50060"/>
    </source>
</evidence>
<feature type="domain" description="Peptidase M12A" evidence="6">
    <location>
        <begin position="305"/>
        <end position="379"/>
    </location>
</feature>
<evidence type="ECO:0000256" key="4">
    <source>
        <dbReference type="RuleBase" id="RU361183"/>
    </source>
</evidence>
<dbReference type="PROSITE" id="PS50060">
    <property type="entry name" value="MAM_2"/>
    <property type="match status" value="2"/>
</dbReference>
<dbReference type="Gene3D" id="2.60.120.200">
    <property type="match status" value="2"/>
</dbReference>
<dbReference type="GO" id="GO:0008270">
    <property type="term" value="F:zinc ion binding"/>
    <property type="evidence" value="ECO:0007669"/>
    <property type="project" value="InterPro"/>
</dbReference>
<dbReference type="PANTHER" id="PTHR10127:SF850">
    <property type="entry name" value="METALLOENDOPEPTIDASE"/>
    <property type="match status" value="1"/>
</dbReference>
<keyword evidence="4 7" id="KW-0482">Metalloprotease</keyword>
<dbReference type="Pfam" id="PF01400">
    <property type="entry name" value="Astacin"/>
    <property type="match status" value="2"/>
</dbReference>
<dbReference type="SMART" id="SM00137">
    <property type="entry name" value="MAM"/>
    <property type="match status" value="1"/>
</dbReference>
<protein>
    <recommendedName>
        <fullName evidence="4">Metalloendopeptidase</fullName>
        <ecNumber evidence="4">3.4.24.-</ecNumber>
    </recommendedName>
</protein>
<keyword evidence="4" id="KW-0479">Metal-binding</keyword>
<evidence type="ECO:0000256" key="3">
    <source>
        <dbReference type="PROSITE-ProRule" id="PRU01211"/>
    </source>
</evidence>
<evidence type="ECO:0000313" key="7">
    <source>
        <dbReference type="EMBL" id="GFU20199.1"/>
    </source>
</evidence>
<dbReference type="Pfam" id="PF00629">
    <property type="entry name" value="MAM"/>
    <property type="match status" value="2"/>
</dbReference>
<comment type="cofactor">
    <cofactor evidence="4">
        <name>Zn(2+)</name>
        <dbReference type="ChEBI" id="CHEBI:29105"/>
    </cofactor>
    <text evidence="4">Binds 1 zinc ion per subunit.</text>
</comment>
<dbReference type="InterPro" id="IPR001506">
    <property type="entry name" value="Peptidase_M12A"/>
</dbReference>
<reference evidence="7" key="1">
    <citation type="submission" date="2020-08" db="EMBL/GenBank/DDBJ databases">
        <title>Multicomponent nature underlies the extraordinary mechanical properties of spider dragline silk.</title>
        <authorList>
            <person name="Kono N."/>
            <person name="Nakamura H."/>
            <person name="Mori M."/>
            <person name="Yoshida Y."/>
            <person name="Ohtoshi R."/>
            <person name="Malay A.D."/>
            <person name="Moran D.A.P."/>
            <person name="Tomita M."/>
            <person name="Numata K."/>
            <person name="Arakawa K."/>
        </authorList>
    </citation>
    <scope>NUCLEOTIDE SEQUENCE</scope>
</reference>
<dbReference type="GO" id="GO:0004222">
    <property type="term" value="F:metalloendopeptidase activity"/>
    <property type="evidence" value="ECO:0007669"/>
    <property type="project" value="UniProtKB-UniRule"/>
</dbReference>
<evidence type="ECO:0000256" key="1">
    <source>
        <dbReference type="ARBA" id="ARBA00011245"/>
    </source>
</evidence>
<evidence type="ECO:0000313" key="8">
    <source>
        <dbReference type="Proteomes" id="UP000887013"/>
    </source>
</evidence>
<dbReference type="SUPFAM" id="SSF49899">
    <property type="entry name" value="Concanavalin A-like lectins/glucanases"/>
    <property type="match status" value="2"/>
</dbReference>